<dbReference type="GO" id="GO:0016887">
    <property type="term" value="F:ATP hydrolysis activity"/>
    <property type="evidence" value="ECO:0007669"/>
    <property type="project" value="RHEA"/>
</dbReference>
<dbReference type="GO" id="GO:0006310">
    <property type="term" value="P:DNA recombination"/>
    <property type="evidence" value="ECO:0007669"/>
    <property type="project" value="UniProtKB-KW"/>
</dbReference>
<evidence type="ECO:0000259" key="3">
    <source>
        <dbReference type="Pfam" id="PF14214"/>
    </source>
</evidence>
<dbReference type="Pfam" id="PF05970">
    <property type="entry name" value="PIF1"/>
    <property type="match status" value="1"/>
</dbReference>
<evidence type="ECO:0000313" key="5">
    <source>
        <dbReference type="Proteomes" id="UP000230069"/>
    </source>
</evidence>
<dbReference type="Proteomes" id="UP000230069">
    <property type="component" value="Unassembled WGS sequence"/>
</dbReference>
<dbReference type="EMBL" id="KZ305046">
    <property type="protein sequence ID" value="PIA38031.1"/>
    <property type="molecule type" value="Genomic_DNA"/>
</dbReference>
<comment type="similarity">
    <text evidence="1">Belongs to the helicase family.</text>
</comment>
<evidence type="ECO:0000256" key="1">
    <source>
        <dbReference type="RuleBase" id="RU363044"/>
    </source>
</evidence>
<dbReference type="GO" id="GO:0000723">
    <property type="term" value="P:telomere maintenance"/>
    <property type="evidence" value="ECO:0007669"/>
    <property type="project" value="InterPro"/>
</dbReference>
<dbReference type="InParanoid" id="A0A2G5D3E7"/>
<dbReference type="GO" id="GO:0006281">
    <property type="term" value="P:DNA repair"/>
    <property type="evidence" value="ECO:0007669"/>
    <property type="project" value="UniProtKB-KW"/>
</dbReference>
<comment type="catalytic activity">
    <reaction evidence="1">
        <text>ATP + H2O = ADP + phosphate + H(+)</text>
        <dbReference type="Rhea" id="RHEA:13065"/>
        <dbReference type="ChEBI" id="CHEBI:15377"/>
        <dbReference type="ChEBI" id="CHEBI:15378"/>
        <dbReference type="ChEBI" id="CHEBI:30616"/>
        <dbReference type="ChEBI" id="CHEBI:43474"/>
        <dbReference type="ChEBI" id="CHEBI:456216"/>
        <dbReference type="EC" id="5.6.2.3"/>
    </reaction>
</comment>
<keyword evidence="1" id="KW-0067">ATP-binding</keyword>
<keyword evidence="1" id="KW-0227">DNA damage</keyword>
<dbReference type="SUPFAM" id="SSF52540">
    <property type="entry name" value="P-loop containing nucleoside triphosphate hydrolases"/>
    <property type="match status" value="2"/>
</dbReference>
<accession>A0A2G5D3E7</accession>
<dbReference type="EC" id="5.6.2.3" evidence="1"/>
<dbReference type="STRING" id="218851.A0A2G5D3E7"/>
<dbReference type="Gene3D" id="3.40.50.300">
    <property type="entry name" value="P-loop containing nucleotide triphosphate hydrolases"/>
    <property type="match status" value="1"/>
</dbReference>
<proteinExistence type="inferred from homology"/>
<feature type="domain" description="DNA helicase Pif1-like DEAD-box helicase" evidence="2">
    <location>
        <begin position="843"/>
        <end position="1047"/>
    </location>
</feature>
<dbReference type="Pfam" id="PF14214">
    <property type="entry name" value="Helitron_like_N"/>
    <property type="match status" value="1"/>
</dbReference>
<feature type="domain" description="Helitron helicase-like" evidence="3">
    <location>
        <begin position="259"/>
        <end position="412"/>
    </location>
</feature>
<dbReference type="InterPro" id="IPR025476">
    <property type="entry name" value="Helitron_helicase-like"/>
</dbReference>
<keyword evidence="5" id="KW-1185">Reference proteome</keyword>
<keyword evidence="1" id="KW-0547">Nucleotide-binding</keyword>
<keyword evidence="1" id="KW-0233">DNA recombination</keyword>
<dbReference type="InterPro" id="IPR027417">
    <property type="entry name" value="P-loop_NTPase"/>
</dbReference>
<dbReference type="PANTHER" id="PTHR10492:SF57">
    <property type="entry name" value="ATP-DEPENDENT DNA HELICASE"/>
    <property type="match status" value="1"/>
</dbReference>
<sequence>ERTNMEGNDCTTVVHPVSDSHYDTILEDEIHIPIDPVENVPKERHYLGKMDVICPSCFAYHCLGVSMDKRILKGRGPTSFTIHGQLSHQIGSLLLESDKSPSYSQLYIYNPHIALECRQKRNLHLNPAILKIIQETLLESNELCKIYKGAYDVLKSANNNGGESIPIRLAYTPTTDPRRYNLPTSEDIAVIIPGDETEPTSKRDIILHLKNNNLERISECHPLYLPSHYVLLFPTGDLGWSTDMKHWDVKNELFYSYRTTEYFALFRAGLLFQQFIVDAWASYEQNQLYWIRTHQADLRCDVYSGLTDIVTNGSPRHMYEIYQDSMAITRYYKHPDIFMTVTSNPKWPEIQNELKPGQAALDRPDLVARVLELKRKAIMHEIENKRLFGRVVAKVYTIEFQKRGLPHMHALLFLHPEDKIRTTDQVDRIVSAEFLDPIKHPALFETIKKCMVHGPCGTRNMESVCMENKIDVDGYAIYRRRKTGKSYHVRGHLVDNNDVVPYNPHLSEIFDCHINVEICASVRAVKYIHKYIYKGHDRTTMVVGAEDDEIQQYLDARYVGPTEAAWRLYGFRIHEELPCVTRLALHLHVCVFNPNDTPEQVKEKAENHKSSLTAYFDWYEKNPTTKAYTYQQFPEHFRWCKDNKKWTPRVTSAFSIGRMYFANLNSGERFYLRLLLTVVKGPSSFESLYSVDGIEHKTYREACIARGLLEDDNEWDKCLEEAVIMKTGHQVRRLFCLILTECNPSRPEILWEKNALKICDDLPYQLKTKFGIQDPSDSDVCDYGLFLMNDYLLESGKTLSDFPNMPLPCKTWNEVVTNRLITEHQNFVYQGLYEKVQEKVARFNIEQLNAYTEITNFVRNDSRQVFFLSGPAGTGKTFVYNTVADTLKSEGHIVIMVASSGIASLLLTGGRTAHSTFKIPFEVLDDSVRSVTKQTIHADLFKRAKLIIWDEVPMQHRFCVEAVDRTLRNIREIKEPFGGVTVVLGGDFKQTLPVITKGTRQEIVRACLTKSHLWSGVRLLTLVKNMRLNSNDTENVKFADYLIEIGTNPKEDVELPSEIKRCKSTMDLLFKVYPNLNVEEVATETYLQERSILSARNDDVATLNELAINHFPGELHEYLAADKAIEDDQPI</sequence>
<reference evidence="4 5" key="1">
    <citation type="submission" date="2017-09" db="EMBL/GenBank/DDBJ databases">
        <title>WGS assembly of Aquilegia coerulea Goldsmith.</title>
        <authorList>
            <person name="Hodges S."/>
            <person name="Kramer E."/>
            <person name="Nordborg M."/>
            <person name="Tomkins J."/>
            <person name="Borevitz J."/>
            <person name="Derieg N."/>
            <person name="Yan J."/>
            <person name="Mihaltcheva S."/>
            <person name="Hayes R.D."/>
            <person name="Rokhsar D."/>
        </authorList>
    </citation>
    <scope>NUCLEOTIDE SEQUENCE [LARGE SCALE GENOMIC DNA]</scope>
    <source>
        <strain evidence="5">cv. Goldsmith</strain>
    </source>
</reference>
<dbReference type="InterPro" id="IPR010285">
    <property type="entry name" value="DNA_helicase_pif1-like_DEAD"/>
</dbReference>
<dbReference type="AlphaFoldDB" id="A0A2G5D3E7"/>
<keyword evidence="1" id="KW-0347">Helicase</keyword>
<gene>
    <name evidence="4" type="ORF">AQUCO_02900107v1</name>
</gene>
<dbReference type="OrthoDB" id="10058710at2759"/>
<evidence type="ECO:0000259" key="2">
    <source>
        <dbReference type="Pfam" id="PF05970"/>
    </source>
</evidence>
<keyword evidence="1" id="KW-0234">DNA repair</keyword>
<name>A0A2G5D3E7_AQUCA</name>
<protein>
    <recommendedName>
        <fullName evidence="1">ATP-dependent DNA helicase</fullName>
        <ecNumber evidence="1">5.6.2.3</ecNumber>
    </recommendedName>
</protein>
<evidence type="ECO:0000313" key="4">
    <source>
        <dbReference type="EMBL" id="PIA38031.1"/>
    </source>
</evidence>
<dbReference type="GO" id="GO:0043139">
    <property type="term" value="F:5'-3' DNA helicase activity"/>
    <property type="evidence" value="ECO:0007669"/>
    <property type="project" value="UniProtKB-EC"/>
</dbReference>
<organism evidence="4 5">
    <name type="scientific">Aquilegia coerulea</name>
    <name type="common">Rocky mountain columbine</name>
    <dbReference type="NCBI Taxonomy" id="218851"/>
    <lineage>
        <taxon>Eukaryota</taxon>
        <taxon>Viridiplantae</taxon>
        <taxon>Streptophyta</taxon>
        <taxon>Embryophyta</taxon>
        <taxon>Tracheophyta</taxon>
        <taxon>Spermatophyta</taxon>
        <taxon>Magnoliopsida</taxon>
        <taxon>Ranunculales</taxon>
        <taxon>Ranunculaceae</taxon>
        <taxon>Thalictroideae</taxon>
        <taxon>Aquilegia</taxon>
    </lineage>
</organism>
<dbReference type="GO" id="GO:0005524">
    <property type="term" value="F:ATP binding"/>
    <property type="evidence" value="ECO:0007669"/>
    <property type="project" value="UniProtKB-KW"/>
</dbReference>
<keyword evidence="1" id="KW-0378">Hydrolase</keyword>
<comment type="cofactor">
    <cofactor evidence="1">
        <name>Mg(2+)</name>
        <dbReference type="ChEBI" id="CHEBI:18420"/>
    </cofactor>
</comment>
<dbReference type="PANTHER" id="PTHR10492">
    <property type="match status" value="1"/>
</dbReference>
<feature type="non-terminal residue" evidence="4">
    <location>
        <position position="1"/>
    </location>
</feature>